<dbReference type="GO" id="GO:0005524">
    <property type="term" value="F:ATP binding"/>
    <property type="evidence" value="ECO:0007669"/>
    <property type="project" value="UniProtKB-UniRule"/>
</dbReference>
<dbReference type="PANTHER" id="PTHR11922">
    <property type="entry name" value="GMP SYNTHASE-RELATED"/>
    <property type="match status" value="1"/>
</dbReference>
<evidence type="ECO:0000256" key="3">
    <source>
        <dbReference type="ARBA" id="ARBA00012746"/>
    </source>
</evidence>
<dbReference type="InterPro" id="IPR025777">
    <property type="entry name" value="GMPS_ATP_PPase_dom"/>
</dbReference>
<protein>
    <recommendedName>
        <fullName evidence="3">GMP synthase (glutamine-hydrolyzing)</fullName>
        <ecNumber evidence="3">6.3.5.2</ecNumber>
    </recommendedName>
    <alternativeName>
        <fullName evidence="10">Glutamine amidotransferase</fullName>
    </alternativeName>
</protein>
<dbReference type="SUPFAM" id="SSF54810">
    <property type="entry name" value="GMP synthetase C-terminal dimerisation domain"/>
    <property type="match status" value="2"/>
</dbReference>
<dbReference type="GO" id="GO:0003921">
    <property type="term" value="F:GMP synthase activity"/>
    <property type="evidence" value="ECO:0007669"/>
    <property type="project" value="InterPro"/>
</dbReference>
<accession>A0A7M5VFI9</accession>
<proteinExistence type="predicted"/>
<keyword evidence="6 11" id="KW-0332">GMP biosynthesis</keyword>
<name>A0A7M5VFI9_9CNID</name>
<feature type="domain" description="GMPS ATP-PPase" evidence="12">
    <location>
        <begin position="205"/>
        <end position="423"/>
    </location>
</feature>
<dbReference type="EC" id="6.3.5.2" evidence="3"/>
<feature type="binding site" evidence="11">
    <location>
        <begin position="233"/>
        <end position="239"/>
    </location>
    <ligand>
        <name>ATP</name>
        <dbReference type="ChEBI" id="CHEBI:30616"/>
    </ligand>
</feature>
<dbReference type="PROSITE" id="PS51273">
    <property type="entry name" value="GATASE_TYPE_1"/>
    <property type="match status" value="1"/>
</dbReference>
<evidence type="ECO:0000256" key="11">
    <source>
        <dbReference type="PROSITE-ProRule" id="PRU00886"/>
    </source>
</evidence>
<evidence type="ECO:0000256" key="2">
    <source>
        <dbReference type="ARBA" id="ARBA00011738"/>
    </source>
</evidence>
<dbReference type="CDD" id="cd01742">
    <property type="entry name" value="GATase1_GMP_Synthase"/>
    <property type="match status" value="1"/>
</dbReference>
<dbReference type="PRINTS" id="PR00096">
    <property type="entry name" value="GATASE"/>
</dbReference>
<dbReference type="FunFam" id="3.40.50.620:FF:000044">
    <property type="entry name" value="GMP synthase [glutamine-hydrolyzing]"/>
    <property type="match status" value="1"/>
</dbReference>
<evidence type="ECO:0000256" key="1">
    <source>
        <dbReference type="ARBA" id="ARBA00005153"/>
    </source>
</evidence>
<dbReference type="AlphaFoldDB" id="A0A7M5VFI9"/>
<dbReference type="Gene3D" id="3.40.50.880">
    <property type="match status" value="1"/>
</dbReference>
<dbReference type="CDD" id="cd01997">
    <property type="entry name" value="GMP_synthase_C"/>
    <property type="match status" value="1"/>
</dbReference>
<dbReference type="FunFam" id="3.30.300.10:FF:000008">
    <property type="entry name" value="GMP synthase [glutamine-hydrolyzing]"/>
    <property type="match status" value="1"/>
</dbReference>
<dbReference type="OrthoDB" id="1724632at2759"/>
<organism evidence="13 14">
    <name type="scientific">Clytia hemisphaerica</name>
    <dbReference type="NCBI Taxonomy" id="252671"/>
    <lineage>
        <taxon>Eukaryota</taxon>
        <taxon>Metazoa</taxon>
        <taxon>Cnidaria</taxon>
        <taxon>Hydrozoa</taxon>
        <taxon>Hydroidolina</taxon>
        <taxon>Leptothecata</taxon>
        <taxon>Obeliida</taxon>
        <taxon>Clytiidae</taxon>
        <taxon>Clytia</taxon>
    </lineage>
</organism>
<keyword evidence="8 11" id="KW-0067">ATP-binding</keyword>
<evidence type="ECO:0000256" key="8">
    <source>
        <dbReference type="ARBA" id="ARBA00022840"/>
    </source>
</evidence>
<dbReference type="RefSeq" id="XP_066918444.1">
    <property type="nucleotide sequence ID" value="XM_067062343.1"/>
</dbReference>
<keyword evidence="5 11" id="KW-0547">Nucleotide-binding</keyword>
<dbReference type="GeneID" id="136805784"/>
<dbReference type="Proteomes" id="UP000594262">
    <property type="component" value="Unplaced"/>
</dbReference>
<evidence type="ECO:0000256" key="7">
    <source>
        <dbReference type="ARBA" id="ARBA00022755"/>
    </source>
</evidence>
<dbReference type="InterPro" id="IPR001674">
    <property type="entry name" value="GMP_synth_C"/>
</dbReference>
<evidence type="ECO:0000313" key="14">
    <source>
        <dbReference type="Proteomes" id="UP000594262"/>
    </source>
</evidence>
<dbReference type="InterPro" id="IPR004739">
    <property type="entry name" value="GMP_synth_GATase"/>
</dbReference>
<dbReference type="Pfam" id="PF00117">
    <property type="entry name" value="GATase"/>
    <property type="match status" value="1"/>
</dbReference>
<comment type="subunit">
    <text evidence="2">Homodimer.</text>
</comment>
<dbReference type="PROSITE" id="PS51553">
    <property type="entry name" value="GMPS_ATP_PPASE"/>
    <property type="match status" value="1"/>
</dbReference>
<dbReference type="InterPro" id="IPR022310">
    <property type="entry name" value="NAD/GMP_synthase"/>
</dbReference>
<dbReference type="PRINTS" id="PR00097">
    <property type="entry name" value="ANTSNTHASEII"/>
</dbReference>
<evidence type="ECO:0000256" key="5">
    <source>
        <dbReference type="ARBA" id="ARBA00022741"/>
    </source>
</evidence>
<dbReference type="EnsemblMetazoa" id="CLYHEMT010597.1">
    <property type="protein sequence ID" value="CLYHEMP010597.1"/>
    <property type="gene ID" value="CLYHEMG010597"/>
</dbReference>
<dbReference type="Gene3D" id="3.30.300.10">
    <property type="match status" value="2"/>
</dbReference>
<dbReference type="PANTHER" id="PTHR11922:SF2">
    <property type="entry name" value="GMP SYNTHASE [GLUTAMINE-HYDROLYZING]"/>
    <property type="match status" value="1"/>
</dbReference>
<evidence type="ECO:0000313" key="13">
    <source>
        <dbReference type="EnsemblMetazoa" id="CLYHEMP010597.1"/>
    </source>
</evidence>
<dbReference type="Pfam" id="PF00958">
    <property type="entry name" value="GMP_synt_C"/>
    <property type="match status" value="1"/>
</dbReference>
<evidence type="ECO:0000259" key="12">
    <source>
        <dbReference type="PROSITE" id="PS51553"/>
    </source>
</evidence>
<evidence type="ECO:0000256" key="6">
    <source>
        <dbReference type="ARBA" id="ARBA00022749"/>
    </source>
</evidence>
<dbReference type="Gene3D" id="3.40.50.620">
    <property type="entry name" value="HUPs"/>
    <property type="match status" value="1"/>
</dbReference>
<dbReference type="SUPFAM" id="SSF52402">
    <property type="entry name" value="Adenine nucleotide alpha hydrolases-like"/>
    <property type="match status" value="1"/>
</dbReference>
<reference evidence="13" key="1">
    <citation type="submission" date="2021-01" db="UniProtKB">
        <authorList>
            <consortium name="EnsemblMetazoa"/>
        </authorList>
    </citation>
    <scope>IDENTIFICATION</scope>
</reference>
<dbReference type="InterPro" id="IPR017926">
    <property type="entry name" value="GATASE"/>
</dbReference>
<keyword evidence="14" id="KW-1185">Reference proteome</keyword>
<dbReference type="InterPro" id="IPR014729">
    <property type="entry name" value="Rossmann-like_a/b/a_fold"/>
</dbReference>
<evidence type="ECO:0000256" key="10">
    <source>
        <dbReference type="ARBA" id="ARBA00031356"/>
    </source>
</evidence>
<evidence type="ECO:0000256" key="9">
    <source>
        <dbReference type="ARBA" id="ARBA00022962"/>
    </source>
</evidence>
<dbReference type="GO" id="GO:0005829">
    <property type="term" value="C:cytosol"/>
    <property type="evidence" value="ECO:0007669"/>
    <property type="project" value="TreeGrafter"/>
</dbReference>
<dbReference type="SUPFAM" id="SSF52317">
    <property type="entry name" value="Class I glutamine amidotransferase-like"/>
    <property type="match status" value="1"/>
</dbReference>
<keyword evidence="7 11" id="KW-0658">Purine biosynthesis</keyword>
<comment type="pathway">
    <text evidence="1">Purine metabolism; GMP biosynthesis; GMP from XMP (L-Gln route): step 1/1.</text>
</comment>
<dbReference type="UniPathway" id="UPA00189">
    <property type="reaction ID" value="UER00296"/>
</dbReference>
<keyword evidence="9" id="KW-0315">Glutamine amidotransferase</keyword>
<keyword evidence="4" id="KW-0436">Ligase</keyword>
<dbReference type="Pfam" id="PF02540">
    <property type="entry name" value="NAD_synthase"/>
    <property type="match status" value="1"/>
</dbReference>
<evidence type="ECO:0000256" key="4">
    <source>
        <dbReference type="ARBA" id="ARBA00022598"/>
    </source>
</evidence>
<dbReference type="NCBIfam" id="NF000848">
    <property type="entry name" value="PRK00074.1"/>
    <property type="match status" value="1"/>
</dbReference>
<dbReference type="InterPro" id="IPR029062">
    <property type="entry name" value="Class_I_gatase-like"/>
</dbReference>
<sequence length="680" mass="75177">MNGDVEMTDASGNEKVAILDAGAQYGKVIDRRVRELSIETIMLPLDTSPDVLRSKNVRAVIVSGGPGSVYEKDSPNWHPELMHSGLPIFGICYGMQLMNRDSKGCVTSGMSREDGQFKVQLELSSPLYSGLNKEEDFLLTHADVCLQVGDGVQINAKVGETIVGVENREKKLYGVQFHPEVDLSPKGIDLFKNFLLNIAGCQQNFDLGSRETECIAEIQAKCGATNKVLCLVSGGVDSSVCCALLHKAIGVERVVAVHIDNGFLRKNESETVKESLENIDLKLHVVNESHRFYHATTRTPVRHGQNTVNVEIGPLNIVTAPEEKRKIIGDTFIKVFEDVLSILKLDVETTLLAQGTLRPDLIESASHLASSNADTIKTHHNDTELVRQLREKGRVIEPLKDFHKDEVRQIGRDLGLPEQLVERHPFPGPGLAVRLLCAEEKFCCKDFSDISNTLNFIVNFAQALSKPHPLMNKIQQTLSTTDSEILRSITSKQKYTSTLLPIKTVGVQGDCRTYSYVAALSSDDEPCWESLMQFAKIIPKLCPVNRVTYVFGGSVKHPVQEITRTTLTVNVLKTLRQVDFLANKVLSETGAVKQITQMPVVLIPVHFDIDPVSRDPVCQRSVVLRPFLTNDFMTGVAAQPGKDVPLEVVHKMVNSIKTVPGISRVLYDLTSKPPGTTEWE</sequence>